<name>A0A2S5VXG5_9MICO</name>
<evidence type="ECO:0000313" key="1">
    <source>
        <dbReference type="EMBL" id="PPF70998.1"/>
    </source>
</evidence>
<accession>A0A2S5VXG5</accession>
<dbReference type="Proteomes" id="UP000239241">
    <property type="component" value="Unassembled WGS sequence"/>
</dbReference>
<gene>
    <name evidence="1" type="ORF">C5E16_01750</name>
</gene>
<dbReference type="EMBL" id="PSXY01000002">
    <property type="protein sequence ID" value="PPF70998.1"/>
    <property type="molecule type" value="Genomic_DNA"/>
</dbReference>
<comment type="caution">
    <text evidence="1">The sequence shown here is derived from an EMBL/GenBank/DDBJ whole genome shotgun (WGS) entry which is preliminary data.</text>
</comment>
<proteinExistence type="predicted"/>
<reference evidence="1 2" key="1">
    <citation type="submission" date="2018-02" db="EMBL/GenBank/DDBJ databases">
        <title>Bacteriophage NCPPB3778 and a type I-E CRISPR drive the evolution of the US Biological Select Agent, Rathayibacter toxicus.</title>
        <authorList>
            <person name="Davis E.W.II."/>
            <person name="Tabima J.F."/>
            <person name="Weisberg A.J."/>
            <person name="Lopes L.D."/>
            <person name="Wiseman M.S."/>
            <person name="Wiseman M.S."/>
            <person name="Pupko T."/>
            <person name="Belcher M.S."/>
            <person name="Sechler A.J."/>
            <person name="Tancos M.A."/>
            <person name="Schroeder B.K."/>
            <person name="Murray T.D."/>
            <person name="Luster D.G."/>
            <person name="Schneider W.L."/>
            <person name="Rogers E."/>
            <person name="Andreote F.D."/>
            <person name="Grunwald N.J."/>
            <person name="Putnam M.L."/>
            <person name="Chang J.H."/>
        </authorList>
    </citation>
    <scope>NUCLEOTIDE SEQUENCE [LARGE SCALE GENOMIC DNA]</scope>
    <source>
        <strain evidence="1 2">AY1B3</strain>
    </source>
</reference>
<protein>
    <submittedName>
        <fullName evidence="1">Uncharacterized protein</fullName>
    </submittedName>
</protein>
<sequence>MRRKRSVAVLLSVVTALAGGVVVVGEGDRMGWFDVGGYDCNGRAVSQAAYDERRPVSDLDEGTRAGFLEVMQGDHDVADLSAKAGWFVVAEAPTRVMIMRELDDPQDLENGEVLPDHEVLGIARAASSTSGWDRATSSPCPLRRDLGRLSPPTVTFGSVPDPDSMVLELQVWEHACNNGEDAAGRVEIVDLREFDDRVEVAIGVRPEFGHGFVTCQSNPATPFAVVLEAPLGTRRIIDVGLAKPRPFEIRSIG</sequence>
<dbReference type="AlphaFoldDB" id="A0A2S5VXG5"/>
<evidence type="ECO:0000313" key="2">
    <source>
        <dbReference type="Proteomes" id="UP000239241"/>
    </source>
</evidence>
<organism evidence="1 2">
    <name type="scientific">Clavibacter michiganensis</name>
    <dbReference type="NCBI Taxonomy" id="28447"/>
    <lineage>
        <taxon>Bacteria</taxon>
        <taxon>Bacillati</taxon>
        <taxon>Actinomycetota</taxon>
        <taxon>Actinomycetes</taxon>
        <taxon>Micrococcales</taxon>
        <taxon>Microbacteriaceae</taxon>
        <taxon>Clavibacter</taxon>
    </lineage>
</organism>